<keyword evidence="9" id="KW-0325">Glycoprotein</keyword>
<name>A0A086SZW7_HAPC1</name>
<dbReference type="Proteomes" id="UP000029964">
    <property type="component" value="Unassembled WGS sequence"/>
</dbReference>
<evidence type="ECO:0000256" key="5">
    <source>
        <dbReference type="ARBA" id="ARBA00022692"/>
    </source>
</evidence>
<dbReference type="GO" id="GO:0006493">
    <property type="term" value="P:protein O-linked glycosylation"/>
    <property type="evidence" value="ECO:0007669"/>
    <property type="project" value="TreeGrafter"/>
</dbReference>
<dbReference type="InterPro" id="IPR022751">
    <property type="entry name" value="Alpha_mannosyltransferase"/>
</dbReference>
<dbReference type="OrthoDB" id="430354at2759"/>
<keyword evidence="7" id="KW-1133">Transmembrane helix</keyword>
<dbReference type="SUPFAM" id="SSF53448">
    <property type="entry name" value="Nucleotide-diphospho-sugar transferases"/>
    <property type="match status" value="1"/>
</dbReference>
<evidence type="ECO:0000313" key="11">
    <source>
        <dbReference type="Proteomes" id="UP000029964"/>
    </source>
</evidence>
<keyword evidence="6" id="KW-0735">Signal-anchor</keyword>
<gene>
    <name evidence="10" type="ORF">ACRE_066360</name>
</gene>
<dbReference type="EMBL" id="JPKY01000089">
    <property type="protein sequence ID" value="KFH42649.1"/>
    <property type="molecule type" value="Genomic_DNA"/>
</dbReference>
<reference evidence="11" key="1">
    <citation type="journal article" date="2014" name="Genome Announc.">
        <title>Genome sequence and annotation of Acremonium chrysogenum, producer of the beta-lactam antibiotic cephalosporin C.</title>
        <authorList>
            <person name="Terfehr D."/>
            <person name="Dahlmann T.A."/>
            <person name="Specht T."/>
            <person name="Zadra I."/>
            <person name="Kuernsteiner H."/>
            <person name="Kueck U."/>
        </authorList>
    </citation>
    <scope>NUCLEOTIDE SEQUENCE [LARGE SCALE GENOMIC DNA]</scope>
    <source>
        <strain evidence="11">ATCC 11550 / CBS 779.69 / DSM 880 / IAM 14645 / JCM 23072 / IMI 49137</strain>
    </source>
</reference>
<accession>A0A086SZW7</accession>
<dbReference type="STRING" id="857340.A0A086SZW7"/>
<keyword evidence="5" id="KW-0812">Transmembrane</keyword>
<dbReference type="GO" id="GO:0005794">
    <property type="term" value="C:Golgi apparatus"/>
    <property type="evidence" value="ECO:0007669"/>
    <property type="project" value="TreeGrafter"/>
</dbReference>
<evidence type="ECO:0000313" key="10">
    <source>
        <dbReference type="EMBL" id="KFH42649.1"/>
    </source>
</evidence>
<evidence type="ECO:0000256" key="1">
    <source>
        <dbReference type="ARBA" id="ARBA00004606"/>
    </source>
</evidence>
<keyword evidence="8" id="KW-0472">Membrane</keyword>
<dbReference type="PANTHER" id="PTHR31392:SF1">
    <property type="entry name" value="ALPHA-1,3-MANNOSYLTRANSFERASE MNN1-RELATED"/>
    <property type="match status" value="1"/>
</dbReference>
<evidence type="ECO:0000256" key="8">
    <source>
        <dbReference type="ARBA" id="ARBA00023136"/>
    </source>
</evidence>
<dbReference type="PANTHER" id="PTHR31392">
    <property type="entry name" value="ALPHA-1,3-MANNOSYLTRANSFERASE MNN1-RELATED"/>
    <property type="match status" value="1"/>
</dbReference>
<organism evidence="10 11">
    <name type="scientific">Hapsidospora chrysogenum (strain ATCC 11550 / CBS 779.69 / DSM 880 / IAM 14645 / JCM 23072 / IMI 49137)</name>
    <name type="common">Acremonium chrysogenum</name>
    <dbReference type="NCBI Taxonomy" id="857340"/>
    <lineage>
        <taxon>Eukaryota</taxon>
        <taxon>Fungi</taxon>
        <taxon>Dikarya</taxon>
        <taxon>Ascomycota</taxon>
        <taxon>Pezizomycotina</taxon>
        <taxon>Sordariomycetes</taxon>
        <taxon>Hypocreomycetidae</taxon>
        <taxon>Hypocreales</taxon>
        <taxon>Bionectriaceae</taxon>
        <taxon>Hapsidospora</taxon>
    </lineage>
</organism>
<evidence type="ECO:0000256" key="3">
    <source>
        <dbReference type="ARBA" id="ARBA00022676"/>
    </source>
</evidence>
<keyword evidence="4 10" id="KW-0808">Transferase</keyword>
<dbReference type="InterPro" id="IPR029044">
    <property type="entry name" value="Nucleotide-diphossugar_trans"/>
</dbReference>
<dbReference type="GO" id="GO:0000033">
    <property type="term" value="F:alpha-1,3-mannosyltransferase activity"/>
    <property type="evidence" value="ECO:0007669"/>
    <property type="project" value="TreeGrafter"/>
</dbReference>
<comment type="similarity">
    <text evidence="2">Belongs to the MNN1/MNT family.</text>
</comment>
<sequence>MPSRDLLRRRIFKLAVFVATIFLLSKIFHTHSDDIYYRRQLRQLDNEGTWALARKFAHVPVEAPYKDKFHEVGLRARNISQWLSITDRLRPGRKHAELLEATERAASTLFPFLKNRPWRGLTFEYPLTDLRKLYAKGSQGVVIAVGGDGLPFRQAGQLLVDLRKVLDSQLPIQVAYAGDRHLTPAQREQLMSLDGFSNTEFLDVLSVFSDSNLDLSENDGAVKIFAVLASKFEQVILLDAGAVLMKPPEAFFRAKPYTETGAYLFHDRLLWQYGLQERHRWLVDQVRDPSPEMSKSRVWTEGYAEEIDLGVVVVDKSRTDVLAGLLHTAWQNTRAVRDEVASKPMYGGKESWWLGLELSGAGYRFEDHYGAIIGWGETVIVDKAGKGRKTDERGDGEVEEQARVCSSAVAHVDENDELLWYSEGLLKNPLTDPEGYQVPRHWMIDGIWQKEATKEGTSCMVNNTMRALTPAQKGILGQSMQVAKQVDMALAAGKETRYM</sequence>
<dbReference type="HOGENOM" id="CLU_030430_0_1_1"/>
<evidence type="ECO:0000256" key="2">
    <source>
        <dbReference type="ARBA" id="ARBA00009105"/>
    </source>
</evidence>
<protein>
    <submittedName>
        <fullName evidence="10">Putative alpha-1,3-mannosyltransferase-like protein</fullName>
    </submittedName>
</protein>
<comment type="subcellular location">
    <subcellularLocation>
        <location evidence="1">Membrane</location>
        <topology evidence="1">Single-pass type II membrane protein</topology>
    </subcellularLocation>
</comment>
<evidence type="ECO:0000256" key="9">
    <source>
        <dbReference type="ARBA" id="ARBA00023180"/>
    </source>
</evidence>
<keyword evidence="3 10" id="KW-0328">Glycosyltransferase</keyword>
<evidence type="ECO:0000256" key="6">
    <source>
        <dbReference type="ARBA" id="ARBA00022968"/>
    </source>
</evidence>
<dbReference type="AlphaFoldDB" id="A0A086SZW7"/>
<dbReference type="Pfam" id="PF11051">
    <property type="entry name" value="Mannosyl_trans3"/>
    <property type="match status" value="1"/>
</dbReference>
<evidence type="ECO:0000256" key="7">
    <source>
        <dbReference type="ARBA" id="ARBA00022989"/>
    </source>
</evidence>
<comment type="caution">
    <text evidence="10">The sequence shown here is derived from an EMBL/GenBank/DDBJ whole genome shotgun (WGS) entry which is preliminary data.</text>
</comment>
<proteinExistence type="inferred from homology"/>
<keyword evidence="11" id="KW-1185">Reference proteome</keyword>
<evidence type="ECO:0000256" key="4">
    <source>
        <dbReference type="ARBA" id="ARBA00022679"/>
    </source>
</evidence>
<dbReference type="GO" id="GO:0016020">
    <property type="term" value="C:membrane"/>
    <property type="evidence" value="ECO:0007669"/>
    <property type="project" value="UniProtKB-SubCell"/>
</dbReference>